<dbReference type="Pfam" id="PF00001">
    <property type="entry name" value="7tm_1"/>
    <property type="match status" value="1"/>
</dbReference>
<dbReference type="GO" id="GO:0007200">
    <property type="term" value="P:phospholipase C-activating G protein-coupled receptor signaling pathway"/>
    <property type="evidence" value="ECO:0007669"/>
    <property type="project" value="TreeGrafter"/>
</dbReference>
<dbReference type="GO" id="GO:0005886">
    <property type="term" value="C:plasma membrane"/>
    <property type="evidence" value="ECO:0007669"/>
    <property type="project" value="UniProtKB-SubCell"/>
</dbReference>
<dbReference type="PROSITE" id="PS50262">
    <property type="entry name" value="G_PROTEIN_RECEP_F1_2"/>
    <property type="match status" value="1"/>
</dbReference>
<dbReference type="Gene3D" id="1.20.1070.10">
    <property type="entry name" value="Rhodopsin 7-helix transmembrane proteins"/>
    <property type="match status" value="1"/>
</dbReference>
<feature type="transmembrane region" description="Helical" evidence="12">
    <location>
        <begin position="232"/>
        <end position="255"/>
    </location>
</feature>
<accession>A0A3N0Z9V4</accession>
<dbReference type="GO" id="GO:0006954">
    <property type="term" value="P:inflammatory response"/>
    <property type="evidence" value="ECO:0007669"/>
    <property type="project" value="TreeGrafter"/>
</dbReference>
<dbReference type="InterPro" id="IPR003981">
    <property type="entry name" value="Leukotriene_B4_rcpt"/>
</dbReference>
<dbReference type="EMBL" id="RJVU01001704">
    <property type="protein sequence ID" value="ROL55163.1"/>
    <property type="molecule type" value="Genomic_DNA"/>
</dbReference>
<dbReference type="AlphaFoldDB" id="A0A3N0Z9V4"/>
<keyword evidence="3" id="KW-0597">Phosphoprotein</keyword>
<keyword evidence="4 12" id="KW-0812">Transmembrane</keyword>
<keyword evidence="9" id="KW-0325">Glycoprotein</keyword>
<reference evidence="14 15" key="1">
    <citation type="submission" date="2018-10" db="EMBL/GenBank/DDBJ databases">
        <title>Genome assembly for a Yunnan-Guizhou Plateau 3E fish, Anabarilius grahami (Regan), and its evolutionary and genetic applications.</title>
        <authorList>
            <person name="Jiang W."/>
        </authorList>
    </citation>
    <scope>NUCLEOTIDE SEQUENCE [LARGE SCALE GENOMIC DNA]</scope>
    <source>
        <strain evidence="14">AG-KIZ</strain>
        <tissue evidence="14">Muscle</tissue>
    </source>
</reference>
<dbReference type="InterPro" id="IPR017452">
    <property type="entry name" value="GPCR_Rhodpsn_7TM"/>
</dbReference>
<feature type="transmembrane region" description="Helical" evidence="12">
    <location>
        <begin position="152"/>
        <end position="174"/>
    </location>
</feature>
<feature type="transmembrane region" description="Helical" evidence="12">
    <location>
        <begin position="73"/>
        <end position="97"/>
    </location>
</feature>
<evidence type="ECO:0000256" key="6">
    <source>
        <dbReference type="ARBA" id="ARBA00023040"/>
    </source>
</evidence>
<dbReference type="PANTHER" id="PTHR24225">
    <property type="entry name" value="CHEMOTACTIC RECEPTOR"/>
    <property type="match status" value="1"/>
</dbReference>
<evidence type="ECO:0000313" key="15">
    <source>
        <dbReference type="Proteomes" id="UP000281406"/>
    </source>
</evidence>
<evidence type="ECO:0000256" key="11">
    <source>
        <dbReference type="ARBA" id="ARBA00025736"/>
    </source>
</evidence>
<evidence type="ECO:0000256" key="5">
    <source>
        <dbReference type="ARBA" id="ARBA00022989"/>
    </source>
</evidence>
<comment type="caution">
    <text evidence="14">The sequence shown here is derived from an EMBL/GenBank/DDBJ whole genome shotgun (WGS) entry which is preliminary data.</text>
</comment>
<keyword evidence="6" id="KW-0297">G-protein coupled receptor</keyword>
<sequence length="386" mass="43407">MRIVSNGVQPYIVQTGVDTDGETQEEVTTFRMKLDVSECSPDAFLMGSENESASRENMTITESIVGNNVSVTFGALILSIVFLLGVPGNLFIIWSILARARKRSVTTLFILNLACADGCLMGLTIFFIIYLAKQNWIFGGVMCKMLFYLCNTNMYASILIITLMSLHRLVAVVWPSYLKACTRRRTVLLVLGSLWIVVFLLALPALIFRKTKDYGEGRTLCATNHSSPQHAILQYTLETVVGFLVPYVIIVSSYARILRRLRQTMFKRRIRSENLIQAIIVTFCIFWLPYHIVNIVQVVAALTQEGSTKKRLDNIWQSSRAVTSALAFISSCANPILYTFAGRSYIKADGMAFMARLFEGTVLDYGARKCRQTKDQTLNLTECRTI</sequence>
<proteinExistence type="inferred from homology"/>
<dbReference type="PRINTS" id="PR00237">
    <property type="entry name" value="GPCRRHODOPSN"/>
</dbReference>
<dbReference type="OrthoDB" id="5980579at2759"/>
<keyword evidence="5 12" id="KW-1133">Transmembrane helix</keyword>
<dbReference type="SUPFAM" id="SSF81321">
    <property type="entry name" value="Family A G protein-coupled receptor-like"/>
    <property type="match status" value="1"/>
</dbReference>
<organism evidence="14 15">
    <name type="scientific">Anabarilius grahami</name>
    <name type="common">Kanglang fish</name>
    <name type="synonym">Barilius grahami</name>
    <dbReference type="NCBI Taxonomy" id="495550"/>
    <lineage>
        <taxon>Eukaryota</taxon>
        <taxon>Metazoa</taxon>
        <taxon>Chordata</taxon>
        <taxon>Craniata</taxon>
        <taxon>Vertebrata</taxon>
        <taxon>Euteleostomi</taxon>
        <taxon>Actinopterygii</taxon>
        <taxon>Neopterygii</taxon>
        <taxon>Teleostei</taxon>
        <taxon>Ostariophysi</taxon>
        <taxon>Cypriniformes</taxon>
        <taxon>Xenocyprididae</taxon>
        <taxon>Xenocypridinae</taxon>
        <taxon>Xenocypridinae incertae sedis</taxon>
        <taxon>Anabarilius</taxon>
    </lineage>
</organism>
<evidence type="ECO:0000256" key="1">
    <source>
        <dbReference type="ARBA" id="ARBA00004651"/>
    </source>
</evidence>
<dbReference type="Proteomes" id="UP000281406">
    <property type="component" value="Unassembled WGS sequence"/>
</dbReference>
<keyword evidence="10" id="KW-0807">Transducer</keyword>
<dbReference type="GO" id="GO:0004875">
    <property type="term" value="F:complement receptor activity"/>
    <property type="evidence" value="ECO:0007669"/>
    <property type="project" value="TreeGrafter"/>
</dbReference>
<evidence type="ECO:0000259" key="13">
    <source>
        <dbReference type="PROSITE" id="PS50262"/>
    </source>
</evidence>
<feature type="domain" description="G-protein coupled receptors family 1 profile" evidence="13">
    <location>
        <begin position="88"/>
        <end position="338"/>
    </location>
</feature>
<evidence type="ECO:0000256" key="3">
    <source>
        <dbReference type="ARBA" id="ARBA00022553"/>
    </source>
</evidence>
<evidence type="ECO:0000256" key="4">
    <source>
        <dbReference type="ARBA" id="ARBA00022692"/>
    </source>
</evidence>
<dbReference type="InterPro" id="IPR000276">
    <property type="entry name" value="GPCR_Rhodpsn"/>
</dbReference>
<dbReference type="GO" id="GO:0007204">
    <property type="term" value="P:positive regulation of cytosolic calcium ion concentration"/>
    <property type="evidence" value="ECO:0007669"/>
    <property type="project" value="TreeGrafter"/>
</dbReference>
<keyword evidence="15" id="KW-1185">Reference proteome</keyword>
<keyword evidence="8 14" id="KW-0675">Receptor</keyword>
<feature type="transmembrane region" description="Helical" evidence="12">
    <location>
        <begin position="321"/>
        <end position="341"/>
    </location>
</feature>
<feature type="transmembrane region" description="Helical" evidence="12">
    <location>
        <begin position="186"/>
        <end position="208"/>
    </location>
</feature>
<comment type="similarity">
    <text evidence="11">Belongs to the chemokine-like receptor (CMKLR) family.</text>
</comment>
<dbReference type="InterPro" id="IPR000826">
    <property type="entry name" value="Formyl_rcpt-rel"/>
</dbReference>
<comment type="subcellular location">
    <subcellularLocation>
        <location evidence="1">Cell membrane</location>
        <topology evidence="1">Multi-pass membrane protein</topology>
    </subcellularLocation>
</comment>
<protein>
    <submittedName>
        <fullName evidence="14">Leukotriene B4 receptor 1</fullName>
    </submittedName>
</protein>
<dbReference type="PANTHER" id="PTHR24225:SF72">
    <property type="entry name" value="G-PROTEIN COUPLED RECEPTORS FAMILY 1 PROFILE DOMAIN-CONTAINING PROTEIN-RELATED"/>
    <property type="match status" value="1"/>
</dbReference>
<evidence type="ECO:0000256" key="2">
    <source>
        <dbReference type="ARBA" id="ARBA00022475"/>
    </source>
</evidence>
<keyword evidence="2" id="KW-1003">Cell membrane</keyword>
<evidence type="ECO:0000313" key="14">
    <source>
        <dbReference type="EMBL" id="ROL55163.1"/>
    </source>
</evidence>
<evidence type="ECO:0000256" key="12">
    <source>
        <dbReference type="SAM" id="Phobius"/>
    </source>
</evidence>
<feature type="transmembrane region" description="Helical" evidence="12">
    <location>
        <begin position="275"/>
        <end position="301"/>
    </location>
</feature>
<keyword evidence="7 12" id="KW-0472">Membrane</keyword>
<dbReference type="GO" id="GO:0004974">
    <property type="term" value="F:leukotriene receptor activity"/>
    <property type="evidence" value="ECO:0007669"/>
    <property type="project" value="InterPro"/>
</dbReference>
<dbReference type="PRINTS" id="PR01476">
    <property type="entry name" value="LTBRECEPTOR"/>
</dbReference>
<evidence type="ECO:0000256" key="8">
    <source>
        <dbReference type="ARBA" id="ARBA00023170"/>
    </source>
</evidence>
<evidence type="ECO:0000256" key="10">
    <source>
        <dbReference type="ARBA" id="ARBA00023224"/>
    </source>
</evidence>
<gene>
    <name evidence="14" type="ORF">DPX16_5448</name>
</gene>
<name>A0A3N0Z9V4_ANAGA</name>
<evidence type="ECO:0000256" key="7">
    <source>
        <dbReference type="ARBA" id="ARBA00023136"/>
    </source>
</evidence>
<dbReference type="FunFam" id="1.20.1070.10:FF:000109">
    <property type="entry name" value="Leukotriene B4 receptor"/>
    <property type="match status" value="1"/>
</dbReference>
<evidence type="ECO:0000256" key="9">
    <source>
        <dbReference type="ARBA" id="ARBA00023180"/>
    </source>
</evidence>
<feature type="transmembrane region" description="Helical" evidence="12">
    <location>
        <begin position="109"/>
        <end position="132"/>
    </location>
</feature>